<accession>A0A2T9YTC7</accession>
<dbReference type="AlphaFoldDB" id="A0A2T9YTC7"/>
<dbReference type="EMBL" id="MBFT01000178">
    <property type="protein sequence ID" value="PVU95602.1"/>
    <property type="molecule type" value="Genomic_DNA"/>
</dbReference>
<organism evidence="3 4">
    <name type="scientific">Furculomyces boomerangus</name>
    <dbReference type="NCBI Taxonomy" id="61424"/>
    <lineage>
        <taxon>Eukaryota</taxon>
        <taxon>Fungi</taxon>
        <taxon>Fungi incertae sedis</taxon>
        <taxon>Zoopagomycota</taxon>
        <taxon>Kickxellomycotina</taxon>
        <taxon>Harpellomycetes</taxon>
        <taxon>Harpellales</taxon>
        <taxon>Harpellaceae</taxon>
        <taxon>Furculomyces</taxon>
    </lineage>
</organism>
<feature type="domain" description="Ribonucleases P/MRP subunit Pop8-like" evidence="2">
    <location>
        <begin position="22"/>
        <end position="98"/>
    </location>
</feature>
<evidence type="ECO:0000256" key="1">
    <source>
        <dbReference type="ARBA" id="ARBA00022694"/>
    </source>
</evidence>
<sequence>MHSQTQPIQSLKCETLTISDLDFHYFLIQIFVKENQDTISLDVLGFKSGIVKALEAFHGNFGAGMHIDILKYKEHDAQAVLRVPSSLYKMFWQAVILYPLEISGKQAKFVILRNSASLFGISCSTNLDLIDQNDSVWIWAGTTTKIISDGKNSVLPASAEFTCLTVAHNNPNTKSALASTILTETLEQNEKEIAARLSTLIKKPVFFSTDTTVLKYKKRSTLHKNIGFENSTFLVEKCIKNELLSISNTKLGN</sequence>
<reference evidence="3 4" key="1">
    <citation type="journal article" date="2018" name="MBio">
        <title>Comparative Genomics Reveals the Core Gene Toolbox for the Fungus-Insect Symbiosis.</title>
        <authorList>
            <person name="Wang Y."/>
            <person name="Stata M."/>
            <person name="Wang W."/>
            <person name="Stajich J.E."/>
            <person name="White M.M."/>
            <person name="Moncalvo J.M."/>
        </authorList>
    </citation>
    <scope>NUCLEOTIDE SEQUENCE [LARGE SCALE GENOMIC DNA]</scope>
    <source>
        <strain evidence="3 4">AUS-77-4</strain>
    </source>
</reference>
<comment type="caution">
    <text evidence="3">The sequence shown here is derived from an EMBL/GenBank/DDBJ whole genome shotgun (WGS) entry which is preliminary data.</text>
</comment>
<name>A0A2T9YTC7_9FUNG</name>
<dbReference type="SUPFAM" id="SSF160350">
    <property type="entry name" value="Rnp2-like"/>
    <property type="match status" value="1"/>
</dbReference>
<keyword evidence="4" id="KW-1185">Reference proteome</keyword>
<dbReference type="GO" id="GO:1902555">
    <property type="term" value="C:endoribonuclease complex"/>
    <property type="evidence" value="ECO:0007669"/>
    <property type="project" value="UniProtKB-ARBA"/>
</dbReference>
<proteinExistence type="predicted"/>
<dbReference type="Gene3D" id="3.30.70.3250">
    <property type="entry name" value="Ribonuclease P, Pop5 subunit"/>
    <property type="match status" value="1"/>
</dbReference>
<dbReference type="STRING" id="61424.A0A2T9YTC7"/>
<keyword evidence="1" id="KW-0819">tRNA processing</keyword>
<dbReference type="GO" id="GO:1990904">
    <property type="term" value="C:ribonucleoprotein complex"/>
    <property type="evidence" value="ECO:0007669"/>
    <property type="project" value="UniProtKB-ARBA"/>
</dbReference>
<dbReference type="Pfam" id="PF20976">
    <property type="entry name" value="Pop8"/>
    <property type="match status" value="1"/>
</dbReference>
<protein>
    <recommendedName>
        <fullName evidence="2">Ribonucleases P/MRP subunit Pop8-like domain-containing protein</fullName>
    </recommendedName>
</protein>
<evidence type="ECO:0000313" key="3">
    <source>
        <dbReference type="EMBL" id="PVU95602.1"/>
    </source>
</evidence>
<dbReference type="Proteomes" id="UP000245699">
    <property type="component" value="Unassembled WGS sequence"/>
</dbReference>
<dbReference type="GO" id="GO:0008033">
    <property type="term" value="P:tRNA processing"/>
    <property type="evidence" value="ECO:0007669"/>
    <property type="project" value="UniProtKB-KW"/>
</dbReference>
<evidence type="ECO:0000259" key="2">
    <source>
        <dbReference type="Pfam" id="PF20976"/>
    </source>
</evidence>
<evidence type="ECO:0000313" key="4">
    <source>
        <dbReference type="Proteomes" id="UP000245699"/>
    </source>
</evidence>
<dbReference type="OrthoDB" id="2262258at2759"/>
<dbReference type="InterPro" id="IPR038085">
    <property type="entry name" value="Rnp2-like_sf"/>
</dbReference>
<dbReference type="InterPro" id="IPR049128">
    <property type="entry name" value="Pop8-like_dom"/>
</dbReference>
<gene>
    <name evidence="3" type="ORF">BB559_002679</name>
</gene>